<evidence type="ECO:0000313" key="1">
    <source>
        <dbReference type="EMBL" id="AAM88321.1"/>
    </source>
</evidence>
<accession>Q8KTV2</accession>
<proteinExistence type="predicted"/>
<sequence length="119" mass="13996">MTNQVMRIVSWLTTTRTRLCLYPARVFLINPTATFRPPHERFRRLRINGDTDNRFFLWWILLLVDVKWQRNIFCALLQYADGCLFSRYDVTLTGLRSGFFPLVIPSNDALLPQVRASTT</sequence>
<dbReference type="AlphaFoldDB" id="Q8KTV2"/>
<reference evidence="1" key="2">
    <citation type="submission" date="2004-02" db="EMBL/GenBank/DDBJ databases">
        <authorList>
            <person name="Teel L.D."/>
            <person name="Melton-Celsa A.R."/>
            <person name="Schmitt C.K."/>
            <person name="Obrien A.D."/>
        </authorList>
    </citation>
    <scope>NUCLEOTIDE SEQUENCE</scope>
    <source>
        <strain evidence="1">B2F1</strain>
    </source>
</reference>
<organism evidence="1">
    <name type="scientific">Escherichia coli</name>
    <dbReference type="NCBI Taxonomy" id="562"/>
    <lineage>
        <taxon>Bacteria</taxon>
        <taxon>Pseudomonadati</taxon>
        <taxon>Pseudomonadota</taxon>
        <taxon>Gammaproteobacteria</taxon>
        <taxon>Enterobacterales</taxon>
        <taxon>Enterobacteriaceae</taxon>
        <taxon>Escherichia</taxon>
    </lineage>
</organism>
<name>Q8KTV2_ECOLX</name>
<reference evidence="1" key="1">
    <citation type="journal article" date="2002" name="Infect. Immun.">
        <title>One of two copies of the gene for the activatable shiga toxin type 2d in Escherichia coli O91:H21 strain B2F1 is associated with an inducible bacteriophage.</title>
        <authorList>
            <person name="Teel L.D."/>
            <person name="Melton-Celsa A.R."/>
            <person name="Schmitt C.K."/>
            <person name="O'Brien A.D."/>
        </authorList>
    </citation>
    <scope>NUCLEOTIDE SEQUENCE</scope>
    <source>
        <strain evidence="1">B2F1</strain>
    </source>
</reference>
<protein>
    <submittedName>
        <fullName evidence="1">Uncharacterized protein</fullName>
    </submittedName>
</protein>
<dbReference type="EMBL" id="AF479829">
    <property type="protein sequence ID" value="AAM88321.1"/>
    <property type="molecule type" value="Genomic_DNA"/>
</dbReference>